<dbReference type="PANTHER" id="PTHR48148:SF2">
    <property type="entry name" value="PA14 DOMAIN-CONTAINING PROTEIN"/>
    <property type="match status" value="1"/>
</dbReference>
<dbReference type="InterPro" id="IPR000203">
    <property type="entry name" value="GPS"/>
</dbReference>
<reference evidence="7" key="1">
    <citation type="submission" date="2021-11" db="EMBL/GenBank/DDBJ databases">
        <authorList>
            <consortium name="Genoscope - CEA"/>
            <person name="William W."/>
        </authorList>
    </citation>
    <scope>NUCLEOTIDE SEQUENCE</scope>
</reference>
<evidence type="ECO:0000256" key="6">
    <source>
        <dbReference type="SAM" id="SignalP"/>
    </source>
</evidence>
<keyword evidence="3" id="KW-1133">Transmembrane helix</keyword>
<evidence type="ECO:0000313" key="7">
    <source>
        <dbReference type="EMBL" id="CAH0370948.1"/>
    </source>
</evidence>
<dbReference type="Proteomes" id="UP000789595">
    <property type="component" value="Unassembled WGS sequence"/>
</dbReference>
<keyword evidence="2" id="KW-0812">Transmembrane</keyword>
<evidence type="ECO:0000256" key="1">
    <source>
        <dbReference type="ARBA" id="ARBA00004370"/>
    </source>
</evidence>
<gene>
    <name evidence="7" type="ORF">PECAL_3P08650</name>
</gene>
<feature type="chain" id="PRO_5035310071" description="GPS domain-containing protein" evidence="6">
    <location>
        <begin position="26"/>
        <end position="2008"/>
    </location>
</feature>
<feature type="region of interest" description="Disordered" evidence="5">
    <location>
        <begin position="1857"/>
        <end position="1923"/>
    </location>
</feature>
<evidence type="ECO:0000256" key="4">
    <source>
        <dbReference type="ARBA" id="ARBA00023136"/>
    </source>
</evidence>
<feature type="region of interest" description="Disordered" evidence="5">
    <location>
        <begin position="1059"/>
        <end position="1142"/>
    </location>
</feature>
<feature type="region of interest" description="Disordered" evidence="5">
    <location>
        <begin position="1984"/>
        <end position="2008"/>
    </location>
</feature>
<evidence type="ECO:0000256" key="2">
    <source>
        <dbReference type="ARBA" id="ARBA00022692"/>
    </source>
</evidence>
<dbReference type="SMART" id="SM00303">
    <property type="entry name" value="GPS"/>
    <property type="match status" value="1"/>
</dbReference>
<feature type="compositionally biased region" description="Pro residues" evidence="5">
    <location>
        <begin position="1064"/>
        <end position="1074"/>
    </location>
</feature>
<dbReference type="Gene3D" id="2.60.220.50">
    <property type="match status" value="1"/>
</dbReference>
<dbReference type="GO" id="GO:0016020">
    <property type="term" value="C:membrane"/>
    <property type="evidence" value="ECO:0007669"/>
    <property type="project" value="UniProtKB-SubCell"/>
</dbReference>
<feature type="compositionally biased region" description="Low complexity" evidence="5">
    <location>
        <begin position="1115"/>
        <end position="1125"/>
    </location>
</feature>
<keyword evidence="6" id="KW-0732">Signal</keyword>
<accession>A0A8J2SFG4</accession>
<feature type="compositionally biased region" description="Polar residues" evidence="5">
    <location>
        <begin position="1096"/>
        <end position="1105"/>
    </location>
</feature>
<comment type="subcellular location">
    <subcellularLocation>
        <location evidence="1">Membrane</location>
    </subcellularLocation>
</comment>
<feature type="compositionally biased region" description="Pro residues" evidence="5">
    <location>
        <begin position="1640"/>
        <end position="1658"/>
    </location>
</feature>
<evidence type="ECO:0000313" key="8">
    <source>
        <dbReference type="Proteomes" id="UP000789595"/>
    </source>
</evidence>
<sequence>MRAWPAAALAAALAVILWSQPRAGGRRDRGPVDPGAGAAAAALLEATGIDPAAPVWGAPFREMAALYDGADPPLETFGVSAKFSNGKAATARYYVALELPGSGGHLPRDAQRRAAARTAAALKAPPLVDAWLAVLAAEAPPPVYGFGVDADAGAAKLYVQNRDGAALPQLPAAAQAAMPPVFSNGTREPRQVLSLEWHVGEPTTALRRYAVGATPDGPPRAARDSFLAVGGGQLADALEAAADAHAALVYDVAATGFFQADGPAPPARAERAKAGLSFVRQPDIEALTPVFKAFDVDASLAARWVRDSADIGHSITNVEVGRGAVAVYRHPTRFDFFDGAAPALHAQPAAPRGVAPYPVGWFLRSTGGLDHWDEYEAGCWLGLDYPLDSEGLYPATDRCHTCQSSYLCSTNVAKAAPSPAPTTAAPTVTAAPTIDGLALVIDGSKDTFYYDSPLWTNDQLYNRAGELKARAFFEPTSEFTVVMEYGSEERSLTIELDQEKSLQELFSGDYTATDASVDAWRSLVPDAGYANNCNRQGFNTESDGCHVGMSHCRLRLGIWFNNEDECHSSDSFLGIGAAEFSSGSKCHYNGDGGGTCDTKATVTRIYARAAPSPAPTATLKPSLSPAPTINAVCAAGYYSCASCCDQDADCSCDGHGGDAYEHDWRTPKCPEGYYECRDCCDRDADCGCDDHCEWGANADCSLAYDGDAKPAGWCPVGYHDCGHHDCCDWNSDCACDGAWRTGNDDEHCGVGPTGHDGALPDFECSVRKGSTSAGSVSLYEDKSRGSECDALDSSGNVVDADSADHCCQGEAYCCNHVLPQALYVWGDSGGADCPADSDIIDTYEGCLAAVEWFAQQGVSMAASSLENVAWGGPRGCHAQSDVTGTTVHFQFNSNIDGGTRADDHTILCQVSGATADGTGSCTSDSDDCGYRFRCGGSPEPVDGACDSIHVHYGVACSSAHGEAHGCPIVNVPRETWDYDLWSCDDLCGRVGGWCERAAYMSNDHCGSDVHEEYELSCDQGIRDSGLTYPSHTLLRCGADGAGEDQTVTIYCGPTALPTAAPTSVPTPSPSPAPSRLPTTAPTSVPTLPPSPAPSRLPTTAPTSVPTLPPSPAPSRVPTVAPTSSPTSPPSPAPTTAVPSPVPSLAPTTINYRLADFSATAPAELAEAAFTGTALKVEHLVVNLTVPATEPVHVSLSAWEQGGGGFRGRRRKGGGALRFYAEDPDNPGYALVSDRGTAFVTESIPAGDTILTLAAGALRDRVNNGQSVVQTITVSLDSDDPIYGRERNFVGSFAVTVLDVDESLIAVNKFLATTDPVTSDAAALTAKAKENAAAFVFTAALTSRPFSAVHLEVKGDVDAFASISVDGADGGNRTVEPADWASAVTYEFRVADDAVLSGDRNYSVWFVARSDDANYNSVRSATMTCQVIEDDVAFATVSGKQLTVGAGVNGPTFSDGYWITLFAPPTANVFVSLACADTNVFYTKRLIELGGEGTTVKVDNLAEPIVFDIPFDYDPALEDGYDPGTDTGVCSDQSQVLTFNCDVPTTFDCGGSEDPRDVTVNCPTKAASCSFWDNATRSWSSDGCSVVANTASGVTCACTHLTDFAASTTAPDADVVVSVRYPTPSPTTPSPTSSPTTSSPGPSPRPTPRSSPAPTPLPGHPTAAPVFAPTQRPTPTPTPRPTRAPSPIPTPMPTTEPPSPSPTHQPTPAPTPAPTQAQTLVQVASSVTLEGVNPVLFNADKTGRQAAFAQSIMDSANDLFDEIIDIEAAGRRRLDDGAGVAISYTGIARIDGTDNGEQVSAELLEQSMDALTLAINDGSFLTTLQAADSAFAAVTVDETATYAAIAAATVVFVVTTPAPTTSPSPRPTSAPSLRPTPKPSPRPTATPSSGAPGGAAGDDDGAADDGGAAAAPAPAPASGGGGSDSGGIGGYLVSTRRGNKISAVAVAVAPVEDGELTTDRWATARREERCMMKASPRVLPMVTPTDAAATHFPPSGAPRRQAPDLEDQV</sequence>
<feature type="region of interest" description="Disordered" evidence="5">
    <location>
        <begin position="1618"/>
        <end position="1714"/>
    </location>
</feature>
<feature type="compositionally biased region" description="Pro residues" evidence="5">
    <location>
        <begin position="1671"/>
        <end position="1712"/>
    </location>
</feature>
<feature type="signal peptide" evidence="6">
    <location>
        <begin position="1"/>
        <end position="25"/>
    </location>
</feature>
<keyword evidence="4" id="KW-0472">Membrane</keyword>
<evidence type="ECO:0000256" key="3">
    <source>
        <dbReference type="ARBA" id="ARBA00022989"/>
    </source>
</evidence>
<keyword evidence="8" id="KW-1185">Reference proteome</keyword>
<feature type="compositionally biased region" description="Low complexity" evidence="5">
    <location>
        <begin position="1629"/>
        <end position="1639"/>
    </location>
</feature>
<evidence type="ECO:0008006" key="9">
    <source>
        <dbReference type="Google" id="ProtNLM"/>
    </source>
</evidence>
<dbReference type="InterPro" id="IPR046338">
    <property type="entry name" value="GAIN_dom_sf"/>
</dbReference>
<evidence type="ECO:0000256" key="5">
    <source>
        <dbReference type="SAM" id="MobiDB-lite"/>
    </source>
</evidence>
<protein>
    <recommendedName>
        <fullName evidence="9">GPS domain-containing protein</fullName>
    </recommendedName>
</protein>
<dbReference type="OrthoDB" id="5946752at2759"/>
<name>A0A8J2SFG4_9STRA</name>
<dbReference type="EMBL" id="CAKKNE010000003">
    <property type="protein sequence ID" value="CAH0370948.1"/>
    <property type="molecule type" value="Genomic_DNA"/>
</dbReference>
<dbReference type="PANTHER" id="PTHR48148">
    <property type="entry name" value="KERATINOCYTE PROLINE-RICH PROTEIN"/>
    <property type="match status" value="1"/>
</dbReference>
<feature type="compositionally biased region" description="Pro residues" evidence="5">
    <location>
        <begin position="1859"/>
        <end position="1883"/>
    </location>
</feature>
<organism evidence="7 8">
    <name type="scientific">Pelagomonas calceolata</name>
    <dbReference type="NCBI Taxonomy" id="35677"/>
    <lineage>
        <taxon>Eukaryota</taxon>
        <taxon>Sar</taxon>
        <taxon>Stramenopiles</taxon>
        <taxon>Ochrophyta</taxon>
        <taxon>Pelagophyceae</taxon>
        <taxon>Pelagomonadales</taxon>
        <taxon>Pelagomonadaceae</taxon>
        <taxon>Pelagomonas</taxon>
    </lineage>
</organism>
<dbReference type="Pfam" id="PF01825">
    <property type="entry name" value="GPS"/>
    <property type="match status" value="1"/>
</dbReference>
<comment type="caution">
    <text evidence="7">The sequence shown here is derived from an EMBL/GenBank/DDBJ whole genome shotgun (WGS) entry which is preliminary data.</text>
</comment>
<proteinExistence type="predicted"/>